<dbReference type="SUPFAM" id="SSF53335">
    <property type="entry name" value="S-adenosyl-L-methionine-dependent methyltransferases"/>
    <property type="match status" value="1"/>
</dbReference>
<dbReference type="RefSeq" id="XP_040739510.1">
    <property type="nucleotide sequence ID" value="XM_040889906.1"/>
</dbReference>
<reference evidence="1 2" key="1">
    <citation type="submission" date="2016-07" db="EMBL/GenBank/DDBJ databases">
        <title>Pervasive Adenine N6-methylation of Active Genes in Fungi.</title>
        <authorList>
            <consortium name="DOE Joint Genome Institute"/>
            <person name="Mondo S.J."/>
            <person name="Dannebaum R.O."/>
            <person name="Kuo R.C."/>
            <person name="Labutti K."/>
            <person name="Haridas S."/>
            <person name="Kuo A."/>
            <person name="Salamov A."/>
            <person name="Ahrendt S.R."/>
            <person name="Lipzen A."/>
            <person name="Sullivan W."/>
            <person name="Andreopoulos W.B."/>
            <person name="Clum A."/>
            <person name="Lindquist E."/>
            <person name="Daum C."/>
            <person name="Ramamoorthy G.K."/>
            <person name="Gryganskyi A."/>
            <person name="Culley D."/>
            <person name="Magnuson J.K."/>
            <person name="James T.Y."/>
            <person name="O'Malley M.A."/>
            <person name="Stajich J.E."/>
            <person name="Spatafora J.W."/>
            <person name="Visel A."/>
            <person name="Grigoriev I.V."/>
        </authorList>
    </citation>
    <scope>NUCLEOTIDE SEQUENCE [LARGE SCALE GENOMIC DNA]</scope>
    <source>
        <strain evidence="1 2">ATCC 12442</strain>
    </source>
</reference>
<accession>A0A1Y1VV70</accession>
<protein>
    <submittedName>
        <fullName evidence="1">Uncharacterized protein</fullName>
    </submittedName>
</protein>
<name>A0A1Y1VV70_9FUNG</name>
<keyword evidence="2" id="KW-1185">Reference proteome</keyword>
<proteinExistence type="predicted"/>
<dbReference type="AlphaFoldDB" id="A0A1Y1VV70"/>
<gene>
    <name evidence="1" type="ORF">DL89DRAFT_287349</name>
</gene>
<dbReference type="Gene3D" id="3.40.50.150">
    <property type="entry name" value="Vaccinia Virus protein VP39"/>
    <property type="match status" value="1"/>
</dbReference>
<evidence type="ECO:0000313" key="2">
    <source>
        <dbReference type="Proteomes" id="UP000193922"/>
    </source>
</evidence>
<dbReference type="SUPFAM" id="SSF56091">
    <property type="entry name" value="DNA ligase/mRNA capping enzyme, catalytic domain"/>
    <property type="match status" value="1"/>
</dbReference>
<organism evidence="1 2">
    <name type="scientific">Linderina pennispora</name>
    <dbReference type="NCBI Taxonomy" id="61395"/>
    <lineage>
        <taxon>Eukaryota</taxon>
        <taxon>Fungi</taxon>
        <taxon>Fungi incertae sedis</taxon>
        <taxon>Zoopagomycota</taxon>
        <taxon>Kickxellomycotina</taxon>
        <taxon>Kickxellomycetes</taxon>
        <taxon>Kickxellales</taxon>
        <taxon>Kickxellaceae</taxon>
        <taxon>Linderina</taxon>
    </lineage>
</organism>
<dbReference type="InterPro" id="IPR029063">
    <property type="entry name" value="SAM-dependent_MTases_sf"/>
</dbReference>
<evidence type="ECO:0000313" key="1">
    <source>
        <dbReference type="EMBL" id="ORX65189.1"/>
    </source>
</evidence>
<comment type="caution">
    <text evidence="1">The sequence shown here is derived from an EMBL/GenBank/DDBJ whole genome shotgun (WGS) entry which is preliminary data.</text>
</comment>
<dbReference type="GeneID" id="63806554"/>
<sequence length="600" mass="69055">MDKLRQNHNIAKRRIISTQKGNVLDVGSGQGGDVTKYMRNNNIKTTLLEPTSNDFGGLGNMLMDRLKGISTEQRSKFTVVSSKIEDFETDSLFDNINMFFSLTHINIEILVEKLNKILCSNGSIYGIAMFEEDVMYTNTPGFSIRSEGLRRVVNVHNSHVINVYENKISFKAFVALMSKYFVCVRVAKVGEHVTMSNYEIMFNDMNTIFMFKRKNTELGISCYIDAFTSPPRGFVVERELRCVLGRDGLRNLVFDECFNNDYDIFSVFNHNCSVRKYDDGSMLIKSLLFKKKEIVNHVEYNICVSFEKDTKSMPPNVSHEARRRMKRHIKKLTHGCTLFLSEIEDSEDEKKIEMEIEFDNDLSMAERYMISLLSEKRNPFLLPRLPPPNLVTGGESTIKGFVATPKLDGERLYLFGNRRLGIWSWNRNQRLELVSEHCNIDIILDSELMSDGKYVVLDVVDKKLNLSERMSRVNQIVYMWNRLYDVGLVSKTDKETIALYPEDGTIYTSKGIYNSPIYKVKRINTIDIAVLSDGSIADQDVIPHVEKLLKQKLEPGIYEVTFSGEVIKKRHDKAHANYRDVIVNTMTWVNAMKDRGYKLA</sequence>
<dbReference type="OrthoDB" id="10645086at2759"/>
<dbReference type="EMBL" id="MCFD01000041">
    <property type="protein sequence ID" value="ORX65189.1"/>
    <property type="molecule type" value="Genomic_DNA"/>
</dbReference>
<dbReference type="Proteomes" id="UP000193922">
    <property type="component" value="Unassembled WGS sequence"/>
</dbReference>